<evidence type="ECO:0000313" key="1">
    <source>
        <dbReference type="EMBL" id="MBB5711566.1"/>
    </source>
</evidence>
<dbReference type="RefSeq" id="WP_184088568.1">
    <property type="nucleotide sequence ID" value="NZ_JACIJF010000008.1"/>
</dbReference>
<gene>
    <name evidence="1" type="ORF">FHT02_002812</name>
</gene>
<dbReference type="AlphaFoldDB" id="A0A840YN65"/>
<sequence>MPLPALTLFALFLALPLQESDPPEADPAQVSEVDAINCRLNVPSYTGFAMSLGGKDGIARKRGWKQVGSGDGFLLEYQLPAPITVAGHRTQRVAFSGDSILAILDVPDPAVLAGPEQITNDFDIEPMIAELVASGKATRAQIEAEFKFRKFGGERILKEETEAAGEGESFGSHMMVARTITNAATHPGKTLYGCAYRMEVLDKDGAPL</sequence>
<organism evidence="1 2">
    <name type="scientific">Sphingomonas xinjiangensis</name>
    <dbReference type="NCBI Taxonomy" id="643568"/>
    <lineage>
        <taxon>Bacteria</taxon>
        <taxon>Pseudomonadati</taxon>
        <taxon>Pseudomonadota</taxon>
        <taxon>Alphaproteobacteria</taxon>
        <taxon>Sphingomonadales</taxon>
        <taxon>Sphingomonadaceae</taxon>
        <taxon>Sphingomonas</taxon>
    </lineage>
</organism>
<evidence type="ECO:0000313" key="2">
    <source>
        <dbReference type="Proteomes" id="UP000527143"/>
    </source>
</evidence>
<keyword evidence="2" id="KW-1185">Reference proteome</keyword>
<proteinExistence type="predicted"/>
<protein>
    <submittedName>
        <fullName evidence="1">Uncharacterized protein</fullName>
    </submittedName>
</protein>
<dbReference type="EMBL" id="JACIJF010000008">
    <property type="protein sequence ID" value="MBB5711566.1"/>
    <property type="molecule type" value="Genomic_DNA"/>
</dbReference>
<comment type="caution">
    <text evidence="1">The sequence shown here is derived from an EMBL/GenBank/DDBJ whole genome shotgun (WGS) entry which is preliminary data.</text>
</comment>
<name>A0A840YN65_9SPHN</name>
<dbReference type="Proteomes" id="UP000527143">
    <property type="component" value="Unassembled WGS sequence"/>
</dbReference>
<accession>A0A840YN65</accession>
<reference evidence="1 2" key="1">
    <citation type="submission" date="2020-08" db="EMBL/GenBank/DDBJ databases">
        <title>Genomic Encyclopedia of Type Strains, Phase IV (KMG-IV): sequencing the most valuable type-strain genomes for metagenomic binning, comparative biology and taxonomic classification.</title>
        <authorList>
            <person name="Goeker M."/>
        </authorList>
    </citation>
    <scope>NUCLEOTIDE SEQUENCE [LARGE SCALE GENOMIC DNA]</scope>
    <source>
        <strain evidence="1 2">DSM 26736</strain>
    </source>
</reference>